<sequence>MEYGIWTLSCKNEAYRTPCEGLLPYQLFTAALVSQSPVCGVYAAEPTLRDTEDIGYE</sequence>
<evidence type="ECO:0000313" key="2">
    <source>
        <dbReference type="Proteomes" id="UP000078397"/>
    </source>
</evidence>
<accession>A0A219AQ52</accession>
<dbReference type="AlphaFoldDB" id="A0A219AQ52"/>
<dbReference type="EMBL" id="LSBJ02000004">
    <property type="protein sequence ID" value="OWT42927.1"/>
    <property type="molecule type" value="Genomic_DNA"/>
</dbReference>
<reference evidence="1 2" key="1">
    <citation type="journal article" date="2016" name="PLoS Pathog.">
        <title>Biosynthesis of antibiotic leucinostatins in bio-control fungus Purpureocillium lilacinum and their inhibition on phytophthora revealed by genome mining.</title>
        <authorList>
            <person name="Wang G."/>
            <person name="Liu Z."/>
            <person name="Lin R."/>
            <person name="Li E."/>
            <person name="Mao Z."/>
            <person name="Ling J."/>
            <person name="Yang Y."/>
            <person name="Yin W.B."/>
            <person name="Xie B."/>
        </authorList>
    </citation>
    <scope>NUCLEOTIDE SEQUENCE [LARGE SCALE GENOMIC DNA]</scope>
    <source>
        <strain evidence="1">170</strain>
    </source>
</reference>
<keyword evidence="2" id="KW-1185">Reference proteome</keyword>
<gene>
    <name evidence="1" type="ORF">VFPPC_17880</name>
</gene>
<organism evidence="1 2">
    <name type="scientific">Pochonia chlamydosporia 170</name>
    <dbReference type="NCBI Taxonomy" id="1380566"/>
    <lineage>
        <taxon>Eukaryota</taxon>
        <taxon>Fungi</taxon>
        <taxon>Dikarya</taxon>
        <taxon>Ascomycota</taxon>
        <taxon>Pezizomycotina</taxon>
        <taxon>Sordariomycetes</taxon>
        <taxon>Hypocreomycetidae</taxon>
        <taxon>Hypocreales</taxon>
        <taxon>Clavicipitaceae</taxon>
        <taxon>Pochonia</taxon>
    </lineage>
</organism>
<dbReference type="KEGG" id="pchm:VFPPC_17880"/>
<proteinExistence type="predicted"/>
<dbReference type="Proteomes" id="UP000078397">
    <property type="component" value="Unassembled WGS sequence"/>
</dbReference>
<name>A0A219AQ52_METCM</name>
<evidence type="ECO:0000313" key="1">
    <source>
        <dbReference type="EMBL" id="OWT42927.1"/>
    </source>
</evidence>
<comment type="caution">
    <text evidence="1">The sequence shown here is derived from an EMBL/GenBank/DDBJ whole genome shotgun (WGS) entry which is preliminary data.</text>
</comment>
<dbReference type="RefSeq" id="XP_022285392.1">
    <property type="nucleotide sequence ID" value="XM_022429554.1"/>
</dbReference>
<protein>
    <submittedName>
        <fullName evidence="1">Uncharacterized protein</fullName>
    </submittedName>
</protein>
<dbReference type="GeneID" id="33936782"/>